<evidence type="ECO:0000313" key="6">
    <source>
        <dbReference type="Proteomes" id="UP001162480"/>
    </source>
</evidence>
<dbReference type="InterPro" id="IPR001007">
    <property type="entry name" value="VWF_dom"/>
</dbReference>
<dbReference type="EMBL" id="OX597824">
    <property type="protein sequence ID" value="CAI9730158.1"/>
    <property type="molecule type" value="Genomic_DNA"/>
</dbReference>
<dbReference type="PANTHER" id="PTHR46698:SF4">
    <property type="entry name" value="CROSSVEINLESS 2"/>
    <property type="match status" value="1"/>
</dbReference>
<proteinExistence type="predicted"/>
<keyword evidence="6" id="KW-1185">Reference proteome</keyword>
<accession>A0AA36B968</accession>
<evidence type="ECO:0000256" key="3">
    <source>
        <dbReference type="ARBA" id="ARBA00022729"/>
    </source>
</evidence>
<sequence length="432" mass="48014">MQYEIHGFCVHKGDQYFIGETFMGQTVCDKCLCSDNRGTIICSNICKNATKCIRNEHIYGIGMYFLESDGCNTCKCKPKVGIVCTNMTCTVDKVFCFFGKNIYATGDSFVHPDGQRNCVCRIDGTAYCKFRNIKPVSSDPNKCLYMGKEYDIGDIFPFNDVCNMCECLAKGRYACSKWNCLENQDFGGVHILSEKKKFCTYNGQKYKVAEVFLGDNGCSKCFCPASGKVKCVKKACSRLISVVHKSLPKKFCTYKGHEYRVAQVFLGDDGCSKCTCPVSGEVTCMKRTCVTIKEVVTTSTTTTTTTTTPIPFCMYNGYKYDKNDEFAGVDGCTLVAAPPKTSCIYNERTYGEGEEFEGADGCSKCLCSGSGLVTCMKQVCTKSRNGQVLFAADIDDLDFEFSTYDERISMQNNKIVVIAIRYVTSFLCDELS</sequence>
<dbReference type="PROSITE" id="PS50184">
    <property type="entry name" value="VWFC_2"/>
    <property type="match status" value="1"/>
</dbReference>
<evidence type="ECO:0000313" key="5">
    <source>
        <dbReference type="EMBL" id="CAI9730158.1"/>
    </source>
</evidence>
<comment type="subcellular location">
    <subcellularLocation>
        <location evidence="1">Secreted</location>
    </subcellularLocation>
</comment>
<dbReference type="InterPro" id="IPR052424">
    <property type="entry name" value="Kielin_Chordin-BMP_Reg"/>
</dbReference>
<dbReference type="SUPFAM" id="SSF57603">
    <property type="entry name" value="FnI-like domain"/>
    <property type="match status" value="2"/>
</dbReference>
<keyword evidence="2" id="KW-0964">Secreted</keyword>
<protein>
    <submittedName>
        <fullName evidence="5">Kielin chordin</fullName>
    </submittedName>
</protein>
<keyword evidence="3" id="KW-0732">Signal</keyword>
<dbReference type="AlphaFoldDB" id="A0AA36B968"/>
<evidence type="ECO:0000259" key="4">
    <source>
        <dbReference type="PROSITE" id="PS50184"/>
    </source>
</evidence>
<dbReference type="GO" id="GO:0005576">
    <property type="term" value="C:extracellular region"/>
    <property type="evidence" value="ECO:0007669"/>
    <property type="project" value="UniProtKB-SubCell"/>
</dbReference>
<dbReference type="Gene3D" id="2.10.70.10">
    <property type="entry name" value="Complement Module, domain 1"/>
    <property type="match status" value="1"/>
</dbReference>
<gene>
    <name evidence="5" type="ORF">OCTVUL_1B026077</name>
</gene>
<name>A0AA36B968_OCTVU</name>
<dbReference type="Proteomes" id="UP001162480">
    <property type="component" value="Chromosome 11"/>
</dbReference>
<organism evidence="5 6">
    <name type="scientific">Octopus vulgaris</name>
    <name type="common">Common octopus</name>
    <dbReference type="NCBI Taxonomy" id="6645"/>
    <lineage>
        <taxon>Eukaryota</taxon>
        <taxon>Metazoa</taxon>
        <taxon>Spiralia</taxon>
        <taxon>Lophotrochozoa</taxon>
        <taxon>Mollusca</taxon>
        <taxon>Cephalopoda</taxon>
        <taxon>Coleoidea</taxon>
        <taxon>Octopodiformes</taxon>
        <taxon>Octopoda</taxon>
        <taxon>Incirrata</taxon>
        <taxon>Octopodidae</taxon>
        <taxon>Octopus</taxon>
    </lineage>
</organism>
<evidence type="ECO:0000256" key="1">
    <source>
        <dbReference type="ARBA" id="ARBA00004613"/>
    </source>
</evidence>
<feature type="domain" description="VWFC" evidence="4">
    <location>
        <begin position="7"/>
        <end position="75"/>
    </location>
</feature>
<dbReference type="PANTHER" id="PTHR46698">
    <property type="entry name" value="CROSSVEINLESS 2"/>
    <property type="match status" value="1"/>
</dbReference>
<evidence type="ECO:0000256" key="2">
    <source>
        <dbReference type="ARBA" id="ARBA00022525"/>
    </source>
</evidence>
<reference evidence="5" key="1">
    <citation type="submission" date="2023-08" db="EMBL/GenBank/DDBJ databases">
        <authorList>
            <person name="Alioto T."/>
            <person name="Alioto T."/>
            <person name="Gomez Garrido J."/>
        </authorList>
    </citation>
    <scope>NUCLEOTIDE SEQUENCE</scope>
</reference>